<dbReference type="GO" id="GO:0006281">
    <property type="term" value="P:DNA repair"/>
    <property type="evidence" value="ECO:0007669"/>
    <property type="project" value="TreeGrafter"/>
</dbReference>
<dbReference type="Gene3D" id="3.40.50.300">
    <property type="entry name" value="P-loop containing nucleotide triphosphate hydrolases"/>
    <property type="match status" value="1"/>
</dbReference>
<dbReference type="OrthoDB" id="3512845at2759"/>
<feature type="region of interest" description="Disordered" evidence="1">
    <location>
        <begin position="170"/>
        <end position="282"/>
    </location>
</feature>
<evidence type="ECO:0000256" key="1">
    <source>
        <dbReference type="SAM" id="MobiDB-lite"/>
    </source>
</evidence>
<reference evidence="2 3" key="1">
    <citation type="journal article" date="2020" name="ISME J.">
        <title>Uncovering the hidden diversity of litter-decomposition mechanisms in mushroom-forming fungi.</title>
        <authorList>
            <person name="Floudas D."/>
            <person name="Bentzer J."/>
            <person name="Ahren D."/>
            <person name="Johansson T."/>
            <person name="Persson P."/>
            <person name="Tunlid A."/>
        </authorList>
    </citation>
    <scope>NUCLEOTIDE SEQUENCE [LARGE SCALE GENOMIC DNA]</scope>
    <source>
        <strain evidence="2 3">CBS 406.79</strain>
    </source>
</reference>
<dbReference type="PANTHER" id="PTHR12083:SF9">
    <property type="entry name" value="BIFUNCTIONAL POLYNUCLEOTIDE PHOSPHATASE_KINASE"/>
    <property type="match status" value="1"/>
</dbReference>
<evidence type="ECO:0008006" key="4">
    <source>
        <dbReference type="Google" id="ProtNLM"/>
    </source>
</evidence>
<evidence type="ECO:0000313" key="3">
    <source>
        <dbReference type="Proteomes" id="UP000518752"/>
    </source>
</evidence>
<dbReference type="Pfam" id="PF13671">
    <property type="entry name" value="AAA_33"/>
    <property type="match status" value="1"/>
</dbReference>
<gene>
    <name evidence="2" type="ORF">D9757_010020</name>
</gene>
<protein>
    <recommendedName>
        <fullName evidence="4">P-loop containing nucleoside triphosphate hydrolase protein</fullName>
    </recommendedName>
</protein>
<dbReference type="GO" id="GO:0046403">
    <property type="term" value="F:polynucleotide 3'-phosphatase activity"/>
    <property type="evidence" value="ECO:0007669"/>
    <property type="project" value="TreeGrafter"/>
</dbReference>
<comment type="caution">
    <text evidence="2">The sequence shown here is derived from an EMBL/GenBank/DDBJ whole genome shotgun (WGS) entry which is preliminary data.</text>
</comment>
<dbReference type="GO" id="GO:0003690">
    <property type="term" value="F:double-stranded DNA binding"/>
    <property type="evidence" value="ECO:0007669"/>
    <property type="project" value="TreeGrafter"/>
</dbReference>
<dbReference type="SUPFAM" id="SSF52540">
    <property type="entry name" value="P-loop containing nucleoside triphosphate hydrolases"/>
    <property type="match status" value="1"/>
</dbReference>
<dbReference type="InterPro" id="IPR027417">
    <property type="entry name" value="P-loop_NTPase"/>
</dbReference>
<dbReference type="Proteomes" id="UP000518752">
    <property type="component" value="Unassembled WGS sequence"/>
</dbReference>
<feature type="compositionally biased region" description="Polar residues" evidence="1">
    <location>
        <begin position="231"/>
        <end position="245"/>
    </location>
</feature>
<name>A0A8H5LTQ8_9AGAR</name>
<accession>A0A8H5LTQ8</accession>
<proteinExistence type="predicted"/>
<feature type="compositionally biased region" description="Low complexity" evidence="1">
    <location>
        <begin position="190"/>
        <end position="200"/>
    </location>
</feature>
<organism evidence="2 3">
    <name type="scientific">Collybiopsis confluens</name>
    <dbReference type="NCBI Taxonomy" id="2823264"/>
    <lineage>
        <taxon>Eukaryota</taxon>
        <taxon>Fungi</taxon>
        <taxon>Dikarya</taxon>
        <taxon>Basidiomycota</taxon>
        <taxon>Agaricomycotina</taxon>
        <taxon>Agaricomycetes</taxon>
        <taxon>Agaricomycetidae</taxon>
        <taxon>Agaricales</taxon>
        <taxon>Marasmiineae</taxon>
        <taxon>Omphalotaceae</taxon>
        <taxon>Collybiopsis</taxon>
    </lineage>
</organism>
<dbReference type="EMBL" id="JAACJN010000129">
    <property type="protein sequence ID" value="KAF5369233.1"/>
    <property type="molecule type" value="Genomic_DNA"/>
</dbReference>
<evidence type="ECO:0000313" key="2">
    <source>
        <dbReference type="EMBL" id="KAF5369233.1"/>
    </source>
</evidence>
<sequence>MSNAEESIVLILVGLVGSGKSTFATALERHFPDKWRRCNQDELGSRLHVESLARDSLYAGFSVCIDRTNIDARQRAHWVKIANEFPGTFVWVIVFSTPYEVCASRLEYRSSHPTIHTPEQALSVLSRFSSGFQPPVADEGFHRILSLQPSDTPLNYTAVDILSILERIRSSPGHSKPPRVSWVERRRQTRPNGGRPYANRGRGGGRNVNPETSHEDRRVPPSGYLRRAWEQDTSGQSNPDSSRLTQELKILPESKPANGSDFQDGNEPFPLSRDLLDSLGVD</sequence>
<dbReference type="AlphaFoldDB" id="A0A8H5LTQ8"/>
<keyword evidence="3" id="KW-1185">Reference proteome</keyword>
<dbReference type="GO" id="GO:0046404">
    <property type="term" value="F:ATP-dependent polydeoxyribonucleotide 5'-hydroxyl-kinase activity"/>
    <property type="evidence" value="ECO:0007669"/>
    <property type="project" value="TreeGrafter"/>
</dbReference>
<dbReference type="PANTHER" id="PTHR12083">
    <property type="entry name" value="BIFUNCTIONAL POLYNUCLEOTIDE PHOSPHATASE/KINASE"/>
    <property type="match status" value="1"/>
</dbReference>